<feature type="compositionally biased region" description="Basic and acidic residues" evidence="3">
    <location>
        <begin position="28"/>
        <end position="38"/>
    </location>
</feature>
<proteinExistence type="inferred from homology"/>
<accession>A0AAN9WVP0</accession>
<dbReference type="PANTHER" id="PTHR18063:SF6">
    <property type="entry name" value="UBIQUITIN CARBOXYL-TERMINAL HYDROLASE"/>
    <property type="match status" value="1"/>
</dbReference>
<comment type="catalytic activity">
    <reaction evidence="2">
        <text>Thiol-dependent hydrolysis of ester, thioester, amide, peptide and isopeptide bonds formed by the C-terminal Gly of ubiquitin (a 76-residue protein attached to proteins as an intracellular targeting signal).</text>
        <dbReference type="EC" id="3.4.19.12"/>
    </reaction>
</comment>
<dbReference type="Proteomes" id="UP001378592">
    <property type="component" value="Unassembled WGS sequence"/>
</dbReference>
<feature type="domain" description="MINDY deubiquitinase" evidence="4">
    <location>
        <begin position="141"/>
        <end position="410"/>
    </location>
</feature>
<protein>
    <recommendedName>
        <fullName evidence="2">Ubiquitin carboxyl-terminal hydrolase</fullName>
        <ecNumber evidence="2">3.4.19.12</ecNumber>
    </recommendedName>
</protein>
<evidence type="ECO:0000259" key="4">
    <source>
        <dbReference type="Pfam" id="PF04424"/>
    </source>
</evidence>
<feature type="region of interest" description="Disordered" evidence="3">
    <location>
        <begin position="450"/>
        <end position="520"/>
    </location>
</feature>
<evidence type="ECO:0000256" key="1">
    <source>
        <dbReference type="ARBA" id="ARBA00006616"/>
    </source>
</evidence>
<dbReference type="InterPro" id="IPR007518">
    <property type="entry name" value="MINDY"/>
</dbReference>
<dbReference type="GO" id="GO:0005829">
    <property type="term" value="C:cytosol"/>
    <property type="evidence" value="ECO:0007669"/>
    <property type="project" value="TreeGrafter"/>
</dbReference>
<evidence type="ECO:0000256" key="2">
    <source>
        <dbReference type="RuleBase" id="RU367139"/>
    </source>
</evidence>
<keyword evidence="2" id="KW-0645">Protease</keyword>
<evidence type="ECO:0000313" key="6">
    <source>
        <dbReference type="Proteomes" id="UP001378592"/>
    </source>
</evidence>
<gene>
    <name evidence="5" type="ORF">R5R35_013126</name>
</gene>
<keyword evidence="2" id="KW-0833">Ubl conjugation pathway</keyword>
<name>A0AAN9WVP0_9ORTH</name>
<feature type="compositionally biased region" description="Basic and acidic residues" evidence="3">
    <location>
        <begin position="53"/>
        <end position="75"/>
    </location>
</feature>
<comment type="similarity">
    <text evidence="1 2">Belongs to the MINDY deubiquitinase family. FAM63 subfamily.</text>
</comment>
<feature type="compositionally biased region" description="Basic and acidic residues" evidence="3">
    <location>
        <begin position="450"/>
        <end position="462"/>
    </location>
</feature>
<feature type="compositionally biased region" description="Low complexity" evidence="3">
    <location>
        <begin position="493"/>
        <end position="502"/>
    </location>
</feature>
<dbReference type="GO" id="GO:0006508">
    <property type="term" value="P:proteolysis"/>
    <property type="evidence" value="ECO:0007669"/>
    <property type="project" value="UniProtKB-KW"/>
</dbReference>
<dbReference type="GO" id="GO:0071108">
    <property type="term" value="P:protein K48-linked deubiquitination"/>
    <property type="evidence" value="ECO:0007669"/>
    <property type="project" value="TreeGrafter"/>
</dbReference>
<feature type="region of interest" description="Disordered" evidence="3">
    <location>
        <begin position="97"/>
        <end position="136"/>
    </location>
</feature>
<organism evidence="5 6">
    <name type="scientific">Gryllus longicercus</name>
    <dbReference type="NCBI Taxonomy" id="2509291"/>
    <lineage>
        <taxon>Eukaryota</taxon>
        <taxon>Metazoa</taxon>
        <taxon>Ecdysozoa</taxon>
        <taxon>Arthropoda</taxon>
        <taxon>Hexapoda</taxon>
        <taxon>Insecta</taxon>
        <taxon>Pterygota</taxon>
        <taxon>Neoptera</taxon>
        <taxon>Polyneoptera</taxon>
        <taxon>Orthoptera</taxon>
        <taxon>Ensifera</taxon>
        <taxon>Gryllidea</taxon>
        <taxon>Grylloidea</taxon>
        <taxon>Gryllidae</taxon>
        <taxon>Gryllinae</taxon>
        <taxon>Gryllus</taxon>
    </lineage>
</organism>
<evidence type="ECO:0000256" key="3">
    <source>
        <dbReference type="SAM" id="MobiDB-lite"/>
    </source>
</evidence>
<dbReference type="GO" id="GO:1990380">
    <property type="term" value="F:K48-linked deubiquitinase activity"/>
    <property type="evidence" value="ECO:0007669"/>
    <property type="project" value="UniProtKB-UniRule"/>
</dbReference>
<dbReference type="EC" id="3.4.19.12" evidence="2"/>
<dbReference type="InterPro" id="IPR033979">
    <property type="entry name" value="MINDY_domain"/>
</dbReference>
<dbReference type="GO" id="GO:0036435">
    <property type="term" value="F:K48-linked polyubiquitin modification-dependent protein binding"/>
    <property type="evidence" value="ECO:0007669"/>
    <property type="project" value="UniProtKB-UniRule"/>
</dbReference>
<dbReference type="GO" id="GO:0004843">
    <property type="term" value="F:cysteine-type deubiquitinase activity"/>
    <property type="evidence" value="ECO:0007669"/>
    <property type="project" value="UniProtKB-UniRule"/>
</dbReference>
<dbReference type="GO" id="GO:0071944">
    <property type="term" value="C:cell periphery"/>
    <property type="evidence" value="ECO:0007669"/>
    <property type="project" value="TreeGrafter"/>
</dbReference>
<dbReference type="EMBL" id="JAZDUA010000001">
    <property type="protein sequence ID" value="KAK7874554.1"/>
    <property type="molecule type" value="Genomic_DNA"/>
</dbReference>
<dbReference type="Pfam" id="PF04424">
    <property type="entry name" value="MINDY_DUB"/>
    <property type="match status" value="1"/>
</dbReference>
<dbReference type="GO" id="GO:0140934">
    <property type="term" value="F:histone deubiquitinase activity"/>
    <property type="evidence" value="ECO:0007669"/>
    <property type="project" value="UniProtKB-UniRule"/>
</dbReference>
<keyword evidence="6" id="KW-1185">Reference proteome</keyword>
<keyword evidence="2" id="KW-0788">Thiol protease</keyword>
<reference evidence="5 6" key="1">
    <citation type="submission" date="2024-03" db="EMBL/GenBank/DDBJ databases">
        <title>The genome assembly and annotation of the cricket Gryllus longicercus Weissman &amp; Gray.</title>
        <authorList>
            <person name="Szrajer S."/>
            <person name="Gray D."/>
            <person name="Ylla G."/>
        </authorList>
    </citation>
    <scope>NUCLEOTIDE SEQUENCE [LARGE SCALE GENOMIC DNA]</scope>
    <source>
        <strain evidence="5">DAG 2021-001</strain>
        <tissue evidence="5">Whole body minus gut</tissue>
    </source>
</reference>
<dbReference type="GO" id="GO:0016807">
    <property type="term" value="F:cysteine-type carboxypeptidase activity"/>
    <property type="evidence" value="ECO:0007669"/>
    <property type="project" value="TreeGrafter"/>
</dbReference>
<keyword evidence="2" id="KW-0378">Hydrolase</keyword>
<feature type="region of interest" description="Disordered" evidence="3">
    <location>
        <begin position="1"/>
        <end position="75"/>
    </location>
</feature>
<evidence type="ECO:0000313" key="5">
    <source>
        <dbReference type="EMBL" id="KAK7874554.1"/>
    </source>
</evidence>
<sequence length="520" mass="58131">MSSKVEANDNVNNADEEISSSETVDNSSEVKDSEESVPKLHLNGEVTADGVENIDKDNAQESSVHKSVTDTPQKEDEHIVEAIQNIVINDTVLPSEDTSLKEAEQPSSSSPKTTEKCPSPLPKAGKESNEDEESLTGNKQVYRLKWIEWHNKKTPIVTQNENGPCPLIAIANILLLRGKIHLRTTIEHISASDLMEYIGDAIMESIPKDLRGPSMLNYEQNMHDAIAILPQLHTGLDVNIKFTGVQHFEYTPECIIFDLLNIPLYHGWLVDPQCQETVQALGNLGYNQLVERIILNKCSSNSDLVTEALIAEQFLERTASQLTYHGLCELNSAMKEEELAVLFRNNHFSTILKKKVCMDRGDASAPLPVREELHELFQLVTDQGFLHEPRVVWETLCNIEGDGQFVDSRFATVPPKAAECFIPETAMTQEQQINQDYLVALSLQEEQKKEQDREQAWQEYRDTLTSSPEISDEELARRMQEEQNNQQPPGRAPSPSSASGRLPPSPGGERGRKGAVCNVI</sequence>
<dbReference type="PANTHER" id="PTHR18063">
    <property type="entry name" value="NF-E2 INDUCIBLE PROTEIN"/>
    <property type="match status" value="1"/>
</dbReference>
<comment type="caution">
    <text evidence="5">The sequence shown here is derived from an EMBL/GenBank/DDBJ whole genome shotgun (WGS) entry which is preliminary data.</text>
</comment>
<dbReference type="AlphaFoldDB" id="A0AAN9WVP0"/>
<comment type="function">
    <text evidence="2">Hydrolase that can specifically remove 'Lys-48'-linked conjugated ubiquitin from proteins. Has exodeubiquitinase activity and has a preference for long polyubiquitin chains. May play a regulatory role at the level of protein turnover.</text>
</comment>